<dbReference type="PANTHER" id="PTHR43792">
    <property type="entry name" value="GNAT FAMILY, PUTATIVE (AFU_ORTHOLOGUE AFUA_3G00765)-RELATED-RELATED"/>
    <property type="match status" value="1"/>
</dbReference>
<organism evidence="5 6">
    <name type="scientific">Streptococcus didelphis</name>
    <dbReference type="NCBI Taxonomy" id="102886"/>
    <lineage>
        <taxon>Bacteria</taxon>
        <taxon>Bacillati</taxon>
        <taxon>Bacillota</taxon>
        <taxon>Bacilli</taxon>
        <taxon>Lactobacillales</taxon>
        <taxon>Streptococcaceae</taxon>
        <taxon>Streptococcus</taxon>
    </lineage>
</organism>
<evidence type="ECO:0000256" key="2">
    <source>
        <dbReference type="ARBA" id="ARBA00023315"/>
    </source>
</evidence>
<evidence type="ECO:0000259" key="4">
    <source>
        <dbReference type="PROSITE" id="PS51186"/>
    </source>
</evidence>
<reference evidence="6" key="1">
    <citation type="submission" date="2022-10" db="EMBL/GenBank/DDBJ databases">
        <title>Streptococcus didelphis as causative of fatal infections in opossums (Didelphis albiventris).</title>
        <authorList>
            <person name="Breyer G.M."/>
            <person name="Da Silva M.E.R.J."/>
            <person name="Siqueira F.M."/>
        </authorList>
    </citation>
    <scope>NUCLEOTIDE SEQUENCE [LARGE SCALE GENOMIC DNA]</scope>
    <source>
        <strain evidence="6">LBVP101/21</strain>
    </source>
</reference>
<protein>
    <submittedName>
        <fullName evidence="5">GNAT family N-acetyltransferase</fullName>
    </submittedName>
</protein>
<dbReference type="InterPro" id="IPR016181">
    <property type="entry name" value="Acyl_CoA_acyltransferase"/>
</dbReference>
<evidence type="ECO:0000313" key="5">
    <source>
        <dbReference type="EMBL" id="WMB28114.1"/>
    </source>
</evidence>
<dbReference type="Proteomes" id="UP001238096">
    <property type="component" value="Chromosome"/>
</dbReference>
<comment type="similarity">
    <text evidence="3">Belongs to the acetyltransferase family. RimJ subfamily.</text>
</comment>
<dbReference type="InterPro" id="IPR000182">
    <property type="entry name" value="GNAT_dom"/>
</dbReference>
<keyword evidence="6" id="KW-1185">Reference proteome</keyword>
<sequence>MDIWTKIAACSYIETERLILRPPSFKDAPSFFDISGNPEQVDFIFPSLMTKAESDYLLTHAFLKNPLGKWAIQVKSDQKMIGIISFDKMDSKLLSGELGYFLNKTFREKGYMTEALKTILYFSFREFQMKHITIITHAENRASQRVAEKSGFSFIREFKGSDRYTHKMRRYKEYQINIGDYNE</sequence>
<dbReference type="Gene3D" id="3.40.630.30">
    <property type="match status" value="1"/>
</dbReference>
<name>A0ABY9LH15_9STRE</name>
<feature type="domain" description="N-acetyltransferase" evidence="4">
    <location>
        <begin position="18"/>
        <end position="173"/>
    </location>
</feature>
<evidence type="ECO:0000313" key="6">
    <source>
        <dbReference type="Proteomes" id="UP001238096"/>
    </source>
</evidence>
<dbReference type="PROSITE" id="PS51186">
    <property type="entry name" value="GNAT"/>
    <property type="match status" value="1"/>
</dbReference>
<keyword evidence="2" id="KW-0012">Acyltransferase</keyword>
<accession>A0ABY9LH15</accession>
<dbReference type="Pfam" id="PF13302">
    <property type="entry name" value="Acetyltransf_3"/>
    <property type="match status" value="1"/>
</dbReference>
<proteinExistence type="inferred from homology"/>
<dbReference type="SUPFAM" id="SSF55729">
    <property type="entry name" value="Acyl-CoA N-acyltransferases (Nat)"/>
    <property type="match status" value="1"/>
</dbReference>
<dbReference type="PANTHER" id="PTHR43792:SF8">
    <property type="entry name" value="[RIBOSOMAL PROTEIN US5]-ALANINE N-ACETYLTRANSFERASE"/>
    <property type="match status" value="1"/>
</dbReference>
<dbReference type="InterPro" id="IPR051531">
    <property type="entry name" value="N-acetyltransferase"/>
</dbReference>
<keyword evidence="1" id="KW-0808">Transferase</keyword>
<dbReference type="EMBL" id="CP110509">
    <property type="protein sequence ID" value="WMB28114.1"/>
    <property type="molecule type" value="Genomic_DNA"/>
</dbReference>
<dbReference type="RefSeq" id="WP_018366207.1">
    <property type="nucleotide sequence ID" value="NZ_CP110509.1"/>
</dbReference>
<evidence type="ECO:0000256" key="1">
    <source>
        <dbReference type="ARBA" id="ARBA00022679"/>
    </source>
</evidence>
<gene>
    <name evidence="5" type="ORF">N1496_09465</name>
</gene>
<evidence type="ECO:0000256" key="3">
    <source>
        <dbReference type="ARBA" id="ARBA00038502"/>
    </source>
</evidence>